<feature type="domain" description="Endonuclease GajA/Old nuclease/RecF-like AAA" evidence="2">
    <location>
        <begin position="1"/>
        <end position="64"/>
    </location>
</feature>
<dbReference type="Proteomes" id="UP000192411">
    <property type="component" value="Unassembled WGS sequence"/>
</dbReference>
<feature type="coiled-coil region" evidence="1">
    <location>
        <begin position="338"/>
        <end position="391"/>
    </location>
</feature>
<sequence>MKLHRMVLTNYRGITHREIEFPDRGVVVVSGANEIGKSSMIEALDLLLESKDRSSKKEVKQVKPTHADVGAEITAEISTGPYRFVYRKRFHKRAETELTVLAPRREQLTGDEAHERVRSMLTETVDTCLWQAQRVLQSASTSPVDLSGCDALSRALDVAAGEAIGMSEAQPAAGNGTDALLIDRVEAEYLDYFTRTGRPTGQWAAATNRLRAADQELARCAAAMAEVDDAVRRHAELTPEVERLTAERVDAEKQLVAAQTAAEAVAALAGQLKQAEQVASAADAIRATSVAAVNERRKLAEQIDWRAAAIVELEASAAAAAEELATAAEVQQAAEVVAEQARTAMATAQVRVEAARRNVDQLVVRDEADRVASLLSKIAGAQRDLERTAAELADIALTAEGMRAIETAKSAVDVATGQVELMSAHVELVAIGDIEVCLGGESHTLAAGQTLSAGISAQTDIEVPGVLTARVAPGAPASEMQAKLAAAQEVLAAALAAGGVPDVAAARDLDQRRQHLTTARDRLATRIEALSGDGSVDQLRIRLAELTARQPATADLFGVDPDTARAELDAATVAVAHAIAEGEKHRKVAEAAAKQLGECETRVALVRDKLVTEQAQIMLAREELARQRAVASDAELAVKAGAHEEEARRASSLVAELREELAGAEPDAVAAAFTDAARRAEMVSRAHDEVVEALREVKTQLKVYGTEGRKGQLDAAETEREHAEADYLRVQRRARAAELLRSVITRHRDATRLRYVDPFRTEVERLGRLVFGTSFEVEIDSDLKVCSRTLSGRTVPYESLSGGAKEQLGIVARLAGAALVAKEDTVPVVIDDALGFTDADRLAKMGEVFNAVGGDGQVIVLTCSPQRYAAVDGAHHIALTI</sequence>
<proteinExistence type="predicted"/>
<evidence type="ECO:0000256" key="1">
    <source>
        <dbReference type="SAM" id="Coils"/>
    </source>
</evidence>
<dbReference type="PANTHER" id="PTHR41259:SF1">
    <property type="entry name" value="DOUBLE-STRAND BREAK REPAIR RAD50 ATPASE, PUTATIVE-RELATED"/>
    <property type="match status" value="1"/>
</dbReference>
<keyword evidence="4" id="KW-1185">Reference proteome</keyword>
<evidence type="ECO:0000313" key="3">
    <source>
        <dbReference type="EMBL" id="ORB67553.1"/>
    </source>
</evidence>
<keyword evidence="1" id="KW-0175">Coiled coil</keyword>
<dbReference type="InterPro" id="IPR027417">
    <property type="entry name" value="P-loop_NTPase"/>
</dbReference>
<protein>
    <recommendedName>
        <fullName evidence="2">Endonuclease GajA/Old nuclease/RecF-like AAA domain-containing protein</fullName>
    </recommendedName>
</protein>
<gene>
    <name evidence="3" type="ORF">BST47_03445</name>
</gene>
<dbReference type="STRING" id="75922.BST47_03445"/>
<dbReference type="InterPro" id="IPR041685">
    <property type="entry name" value="AAA_GajA/Old/RecF-like"/>
</dbReference>
<reference evidence="3 4" key="1">
    <citation type="submission" date="2017-02" db="EMBL/GenBank/DDBJ databases">
        <title>The new phylogeny of genus Mycobacterium.</title>
        <authorList>
            <person name="Tortoli E."/>
            <person name="Trovato A."/>
            <person name="Cirillo D.M."/>
        </authorList>
    </citation>
    <scope>NUCLEOTIDE SEQUENCE [LARGE SCALE GENOMIC DNA]</scope>
    <source>
        <strain evidence="3 4">DSM 44338</strain>
    </source>
</reference>
<evidence type="ECO:0000313" key="4">
    <source>
        <dbReference type="Proteomes" id="UP000192411"/>
    </source>
</evidence>
<dbReference type="PANTHER" id="PTHR41259">
    <property type="entry name" value="DOUBLE-STRAND BREAK REPAIR RAD50 ATPASE, PUTATIVE-RELATED"/>
    <property type="match status" value="1"/>
</dbReference>
<dbReference type="AlphaFoldDB" id="A0A1X0JXB8"/>
<dbReference type="SUPFAM" id="SSF52540">
    <property type="entry name" value="P-loop containing nucleoside triphosphate hydrolases"/>
    <property type="match status" value="1"/>
</dbReference>
<dbReference type="Gene3D" id="3.40.50.300">
    <property type="entry name" value="P-loop containing nucleotide triphosphate hydrolases"/>
    <property type="match status" value="2"/>
</dbReference>
<accession>A0A1X0JXB8</accession>
<dbReference type="EMBL" id="MVIM01000002">
    <property type="protein sequence ID" value="ORB67553.1"/>
    <property type="molecule type" value="Genomic_DNA"/>
</dbReference>
<dbReference type="RefSeq" id="WP_083123828.1">
    <property type="nucleotide sequence ID" value="NZ_MVIM01000002.1"/>
</dbReference>
<organism evidence="3 4">
    <name type="scientific">Mycolicibacterium tusciae</name>
    <dbReference type="NCBI Taxonomy" id="75922"/>
    <lineage>
        <taxon>Bacteria</taxon>
        <taxon>Bacillati</taxon>
        <taxon>Actinomycetota</taxon>
        <taxon>Actinomycetes</taxon>
        <taxon>Mycobacteriales</taxon>
        <taxon>Mycobacteriaceae</taxon>
        <taxon>Mycolicibacterium</taxon>
    </lineage>
</organism>
<dbReference type="Pfam" id="PF13175">
    <property type="entry name" value="AAA_15"/>
    <property type="match status" value="1"/>
</dbReference>
<dbReference type="OrthoDB" id="3177877at2"/>
<comment type="caution">
    <text evidence="3">The sequence shown here is derived from an EMBL/GenBank/DDBJ whole genome shotgun (WGS) entry which is preliminary data.</text>
</comment>
<evidence type="ECO:0000259" key="2">
    <source>
        <dbReference type="Pfam" id="PF13175"/>
    </source>
</evidence>
<name>A0A1X0JXB8_9MYCO</name>